<sequence>MVVLHQYDYIFAIGTIFAFLDAWNIGANDVANSWATSVSSRSLTYVQAMTMGSILEFTGSVGVGARVADTIRTKVVDVDLFADDPALLMLGMMCAIVASSIYLTFCTRIGLPVSTTHSIMGGVIGMGVALVGVDGIHWAEFDKGISSGVVSVFLAWIIAPGLAGAFAAIIFLITKYGVMLRSRPVWKGLFLVPVYFGITASLLTMLVVWKGGSINITFNDAEIAGMIVGVGAAWALVIATFLVPWLYRLIIKDDWQLRWYHIPMGPLLLKRPDPPAQPEGASGGIQDFYEGHLTREELDELRRAGRNGSDEFERADDVNTTTENNGETKQVSRDDSTENNSPEPIEPKKKKSLVGPKPDGPFYSGAVLFWYLKFAFLQGVDQDIINLQNSKGVLSGDLAEIHANVPHYDNRAEYLYTFLQVMTAATASFTHGANDVSNAIGPYATIFQIWHTGEMKDTKANVPIWILCFGGAGIALGIWTYGYNIMKNLGNRLTLHSPSRGFSMELGSAVTIILATRLKLPVSTTQCITGATVGVGLCSGTWRSINWRMVAWIYMGWFITLPVAGIISGCICGIIVNAPRWGFEN</sequence>
<keyword evidence="6 7" id="KW-0472">Membrane</keyword>
<evidence type="ECO:0000313" key="9">
    <source>
        <dbReference type="EMBL" id="KAH7121911.1"/>
    </source>
</evidence>
<comment type="function">
    <text evidence="7">Sodium-phosphate symporter.</text>
</comment>
<feature type="transmembrane region" description="Helical" evidence="7">
    <location>
        <begin position="86"/>
        <end position="106"/>
    </location>
</feature>
<proteinExistence type="inferred from homology"/>
<dbReference type="InterPro" id="IPR001204">
    <property type="entry name" value="Phos_transporter"/>
</dbReference>
<feature type="transmembrane region" description="Helical" evidence="7">
    <location>
        <begin position="551"/>
        <end position="576"/>
    </location>
</feature>
<feature type="region of interest" description="Disordered" evidence="8">
    <location>
        <begin position="302"/>
        <end position="356"/>
    </location>
</feature>
<reference evidence="9" key="1">
    <citation type="journal article" date="2021" name="Nat. Commun.">
        <title>Genetic determinants of endophytism in the Arabidopsis root mycobiome.</title>
        <authorList>
            <person name="Mesny F."/>
            <person name="Miyauchi S."/>
            <person name="Thiergart T."/>
            <person name="Pickel B."/>
            <person name="Atanasova L."/>
            <person name="Karlsson M."/>
            <person name="Huettel B."/>
            <person name="Barry K.W."/>
            <person name="Haridas S."/>
            <person name="Chen C."/>
            <person name="Bauer D."/>
            <person name="Andreopoulos W."/>
            <person name="Pangilinan J."/>
            <person name="LaButti K."/>
            <person name="Riley R."/>
            <person name="Lipzen A."/>
            <person name="Clum A."/>
            <person name="Drula E."/>
            <person name="Henrissat B."/>
            <person name="Kohler A."/>
            <person name="Grigoriev I.V."/>
            <person name="Martin F.M."/>
            <person name="Hacquard S."/>
        </authorList>
    </citation>
    <scope>NUCLEOTIDE SEQUENCE</scope>
    <source>
        <strain evidence="9">MPI-CAGE-AT-0021</strain>
    </source>
</reference>
<comment type="subcellular location">
    <subcellularLocation>
        <location evidence="1 7">Membrane</location>
        <topology evidence="1 7">Multi-pass membrane protein</topology>
    </subcellularLocation>
</comment>
<dbReference type="EMBL" id="JAGMUU010000027">
    <property type="protein sequence ID" value="KAH7121911.1"/>
    <property type="molecule type" value="Genomic_DNA"/>
</dbReference>
<evidence type="ECO:0000313" key="10">
    <source>
        <dbReference type="Proteomes" id="UP000717696"/>
    </source>
</evidence>
<evidence type="ECO:0000256" key="6">
    <source>
        <dbReference type="ARBA" id="ARBA00023136"/>
    </source>
</evidence>
<gene>
    <name evidence="9" type="ORF">B0J13DRAFT_159654</name>
</gene>
<evidence type="ECO:0000256" key="7">
    <source>
        <dbReference type="RuleBase" id="RU363058"/>
    </source>
</evidence>
<protein>
    <recommendedName>
        <fullName evidence="7">Phosphate transporter</fullName>
    </recommendedName>
</protein>
<dbReference type="GO" id="GO:0005315">
    <property type="term" value="F:phosphate transmembrane transporter activity"/>
    <property type="evidence" value="ECO:0007669"/>
    <property type="project" value="InterPro"/>
</dbReference>
<comment type="similarity">
    <text evidence="7">Belongs to the inorganic phosphate transporter (PiT) (TC 2.A.20) family.</text>
</comment>
<dbReference type="AlphaFoldDB" id="A0A9P9DMH7"/>
<dbReference type="GO" id="GO:0016020">
    <property type="term" value="C:membrane"/>
    <property type="evidence" value="ECO:0007669"/>
    <property type="project" value="UniProtKB-SubCell"/>
</dbReference>
<name>A0A9P9DMH7_9HYPO</name>
<keyword evidence="2 7" id="KW-0813">Transport</keyword>
<feature type="transmembrane region" description="Helical" evidence="7">
    <location>
        <begin position="7"/>
        <end position="26"/>
    </location>
</feature>
<keyword evidence="4 7" id="KW-0812">Transmembrane</keyword>
<evidence type="ECO:0000256" key="1">
    <source>
        <dbReference type="ARBA" id="ARBA00004141"/>
    </source>
</evidence>
<dbReference type="GO" id="GO:0035435">
    <property type="term" value="P:phosphate ion transmembrane transport"/>
    <property type="evidence" value="ECO:0007669"/>
    <property type="project" value="TreeGrafter"/>
</dbReference>
<evidence type="ECO:0000256" key="5">
    <source>
        <dbReference type="ARBA" id="ARBA00022989"/>
    </source>
</evidence>
<feature type="transmembrane region" description="Helical" evidence="7">
    <location>
        <begin position="145"/>
        <end position="173"/>
    </location>
</feature>
<evidence type="ECO:0000256" key="4">
    <source>
        <dbReference type="ARBA" id="ARBA00022692"/>
    </source>
</evidence>
<evidence type="ECO:0000256" key="2">
    <source>
        <dbReference type="ARBA" id="ARBA00022448"/>
    </source>
</evidence>
<keyword evidence="3 7" id="KW-0592">Phosphate transport</keyword>
<feature type="transmembrane region" description="Helical" evidence="7">
    <location>
        <begin position="464"/>
        <end position="482"/>
    </location>
</feature>
<evidence type="ECO:0000256" key="8">
    <source>
        <dbReference type="SAM" id="MobiDB-lite"/>
    </source>
</evidence>
<dbReference type="Proteomes" id="UP000717696">
    <property type="component" value="Unassembled WGS sequence"/>
</dbReference>
<feature type="transmembrane region" description="Helical" evidence="7">
    <location>
        <begin position="223"/>
        <end position="247"/>
    </location>
</feature>
<organism evidence="9 10">
    <name type="scientific">Dactylonectria estremocensis</name>
    <dbReference type="NCBI Taxonomy" id="1079267"/>
    <lineage>
        <taxon>Eukaryota</taxon>
        <taxon>Fungi</taxon>
        <taxon>Dikarya</taxon>
        <taxon>Ascomycota</taxon>
        <taxon>Pezizomycotina</taxon>
        <taxon>Sordariomycetes</taxon>
        <taxon>Hypocreomycetidae</taxon>
        <taxon>Hypocreales</taxon>
        <taxon>Nectriaceae</taxon>
        <taxon>Dactylonectria</taxon>
    </lineage>
</organism>
<dbReference type="PROSITE" id="PS50096">
    <property type="entry name" value="IQ"/>
    <property type="match status" value="1"/>
</dbReference>
<evidence type="ECO:0000256" key="3">
    <source>
        <dbReference type="ARBA" id="ARBA00022592"/>
    </source>
</evidence>
<comment type="caution">
    <text evidence="9">The sequence shown here is derived from an EMBL/GenBank/DDBJ whole genome shotgun (WGS) entry which is preliminary data.</text>
</comment>
<feature type="transmembrane region" description="Helical" evidence="7">
    <location>
        <begin position="185"/>
        <end position="211"/>
    </location>
</feature>
<feature type="compositionally biased region" description="Polar residues" evidence="8">
    <location>
        <begin position="318"/>
        <end position="329"/>
    </location>
</feature>
<feature type="transmembrane region" description="Helical" evidence="7">
    <location>
        <begin position="118"/>
        <end position="139"/>
    </location>
</feature>
<accession>A0A9P9DMH7</accession>
<keyword evidence="10" id="KW-1185">Reference proteome</keyword>
<dbReference type="Pfam" id="PF01384">
    <property type="entry name" value="PHO4"/>
    <property type="match status" value="1"/>
</dbReference>
<dbReference type="PANTHER" id="PTHR11101">
    <property type="entry name" value="PHOSPHATE TRANSPORTER"/>
    <property type="match status" value="1"/>
</dbReference>
<dbReference type="OrthoDB" id="260807at2759"/>
<feature type="compositionally biased region" description="Basic and acidic residues" evidence="8">
    <location>
        <begin position="302"/>
        <end position="317"/>
    </location>
</feature>
<dbReference type="PANTHER" id="PTHR11101:SF80">
    <property type="entry name" value="PHOSPHATE TRANSPORTER"/>
    <property type="match status" value="1"/>
</dbReference>
<keyword evidence="5 7" id="KW-1133">Transmembrane helix</keyword>